<proteinExistence type="predicted"/>
<evidence type="ECO:0000256" key="1">
    <source>
        <dbReference type="SAM" id="SignalP"/>
    </source>
</evidence>
<name>A0A8S4QK72_9NEOP</name>
<keyword evidence="1" id="KW-0732">Signal</keyword>
<evidence type="ECO:0000313" key="2">
    <source>
        <dbReference type="EMBL" id="CAH2209410.1"/>
    </source>
</evidence>
<comment type="caution">
    <text evidence="2">The sequence shown here is derived from an EMBL/GenBank/DDBJ whole genome shotgun (WGS) entry which is preliminary data.</text>
</comment>
<dbReference type="EMBL" id="CAKXAJ010005808">
    <property type="protein sequence ID" value="CAH2209410.1"/>
    <property type="molecule type" value="Genomic_DNA"/>
</dbReference>
<feature type="signal peptide" evidence="1">
    <location>
        <begin position="1"/>
        <end position="24"/>
    </location>
</feature>
<dbReference type="Proteomes" id="UP000838756">
    <property type="component" value="Unassembled WGS sequence"/>
</dbReference>
<keyword evidence="3" id="KW-1185">Reference proteome</keyword>
<dbReference type="AlphaFoldDB" id="A0A8S4QK72"/>
<evidence type="ECO:0000313" key="3">
    <source>
        <dbReference type="Proteomes" id="UP000838756"/>
    </source>
</evidence>
<sequence>MKFLATYLAAVVAVVAMLLTTTFGQVNSHRVLCYDSPDCIPVCQRSCVNSASALCYANQCYCQASAARIGHRVPVQRDMLL</sequence>
<organism evidence="2 3">
    <name type="scientific">Pararge aegeria aegeria</name>
    <dbReference type="NCBI Taxonomy" id="348720"/>
    <lineage>
        <taxon>Eukaryota</taxon>
        <taxon>Metazoa</taxon>
        <taxon>Ecdysozoa</taxon>
        <taxon>Arthropoda</taxon>
        <taxon>Hexapoda</taxon>
        <taxon>Insecta</taxon>
        <taxon>Pterygota</taxon>
        <taxon>Neoptera</taxon>
        <taxon>Endopterygota</taxon>
        <taxon>Lepidoptera</taxon>
        <taxon>Glossata</taxon>
        <taxon>Ditrysia</taxon>
        <taxon>Papilionoidea</taxon>
        <taxon>Nymphalidae</taxon>
        <taxon>Satyrinae</taxon>
        <taxon>Satyrini</taxon>
        <taxon>Parargina</taxon>
        <taxon>Pararge</taxon>
    </lineage>
</organism>
<protein>
    <submittedName>
        <fullName evidence="2">Jg10576 protein</fullName>
    </submittedName>
</protein>
<reference evidence="2" key="1">
    <citation type="submission" date="2022-03" db="EMBL/GenBank/DDBJ databases">
        <authorList>
            <person name="Lindestad O."/>
        </authorList>
    </citation>
    <scope>NUCLEOTIDE SEQUENCE</scope>
</reference>
<accession>A0A8S4QK72</accession>
<dbReference type="OrthoDB" id="6908661at2759"/>
<gene>
    <name evidence="2" type="primary">jg10576</name>
    <name evidence="2" type="ORF">PAEG_LOCUS1809</name>
</gene>
<feature type="chain" id="PRO_5035784029" evidence="1">
    <location>
        <begin position="25"/>
        <end position="81"/>
    </location>
</feature>